<dbReference type="PANTHER" id="PTHR24256">
    <property type="entry name" value="TRYPTASE-RELATED"/>
    <property type="match status" value="1"/>
</dbReference>
<feature type="non-terminal residue" evidence="5">
    <location>
        <position position="1"/>
    </location>
</feature>
<dbReference type="Proteomes" id="UP001558652">
    <property type="component" value="Unassembled WGS sequence"/>
</dbReference>
<dbReference type="InterPro" id="IPR001314">
    <property type="entry name" value="Peptidase_S1A"/>
</dbReference>
<dbReference type="Gene3D" id="2.40.10.10">
    <property type="entry name" value="Trypsin-like serine proteases"/>
    <property type="match status" value="1"/>
</dbReference>
<dbReference type="CDD" id="cd00190">
    <property type="entry name" value="Tryp_SPc"/>
    <property type="match status" value="1"/>
</dbReference>
<keyword evidence="6" id="KW-1185">Reference proteome</keyword>
<accession>A0ABD0YB07</accession>
<feature type="domain" description="Peptidase S1" evidence="4">
    <location>
        <begin position="46"/>
        <end position="284"/>
    </location>
</feature>
<reference evidence="5 6" key="1">
    <citation type="submission" date="2024-07" db="EMBL/GenBank/DDBJ databases">
        <title>Chromosome-level genome assembly of the water stick insect Ranatra chinensis (Heteroptera: Nepidae).</title>
        <authorList>
            <person name="Liu X."/>
        </authorList>
    </citation>
    <scope>NUCLEOTIDE SEQUENCE [LARGE SCALE GENOMIC DNA]</scope>
    <source>
        <strain evidence="5">Cailab_2021Rc</strain>
        <tissue evidence="5">Muscle</tissue>
    </source>
</reference>
<dbReference type="InterPro" id="IPR009003">
    <property type="entry name" value="Peptidase_S1_PA"/>
</dbReference>
<dbReference type="InterPro" id="IPR051487">
    <property type="entry name" value="Ser/Thr_Proteases_Immune/Dev"/>
</dbReference>
<evidence type="ECO:0000313" key="6">
    <source>
        <dbReference type="Proteomes" id="UP001558652"/>
    </source>
</evidence>
<dbReference type="InterPro" id="IPR033116">
    <property type="entry name" value="TRYPSIN_SER"/>
</dbReference>
<evidence type="ECO:0000256" key="1">
    <source>
        <dbReference type="ARBA" id="ARBA00023157"/>
    </source>
</evidence>
<dbReference type="AlphaFoldDB" id="A0ABD0YB07"/>
<protein>
    <recommendedName>
        <fullName evidence="4">Peptidase S1 domain-containing protein</fullName>
    </recommendedName>
</protein>
<name>A0ABD0YB07_9HEMI</name>
<comment type="caution">
    <text evidence="5">The sequence shown here is derived from an EMBL/GenBank/DDBJ whole genome shotgun (WGS) entry which is preliminary data.</text>
</comment>
<comment type="similarity">
    <text evidence="2">Belongs to the peptidase S1 family. CLIP subfamily.</text>
</comment>
<evidence type="ECO:0000256" key="3">
    <source>
        <dbReference type="SAM" id="MobiDB-lite"/>
    </source>
</evidence>
<organism evidence="5 6">
    <name type="scientific">Ranatra chinensis</name>
    <dbReference type="NCBI Taxonomy" id="642074"/>
    <lineage>
        <taxon>Eukaryota</taxon>
        <taxon>Metazoa</taxon>
        <taxon>Ecdysozoa</taxon>
        <taxon>Arthropoda</taxon>
        <taxon>Hexapoda</taxon>
        <taxon>Insecta</taxon>
        <taxon>Pterygota</taxon>
        <taxon>Neoptera</taxon>
        <taxon>Paraneoptera</taxon>
        <taxon>Hemiptera</taxon>
        <taxon>Heteroptera</taxon>
        <taxon>Panheteroptera</taxon>
        <taxon>Nepomorpha</taxon>
        <taxon>Nepidae</taxon>
        <taxon>Ranatrinae</taxon>
        <taxon>Ranatra</taxon>
    </lineage>
</organism>
<dbReference type="FunFam" id="2.40.10.10:FF:000068">
    <property type="entry name" value="transmembrane protease serine 2"/>
    <property type="match status" value="1"/>
</dbReference>
<dbReference type="InterPro" id="IPR043504">
    <property type="entry name" value="Peptidase_S1_PA_chymotrypsin"/>
</dbReference>
<dbReference type="PROSITE" id="PS50240">
    <property type="entry name" value="TRYPSIN_DOM"/>
    <property type="match status" value="1"/>
</dbReference>
<dbReference type="EMBL" id="JBFDAA010000010">
    <property type="protein sequence ID" value="KAL1124427.1"/>
    <property type="molecule type" value="Genomic_DNA"/>
</dbReference>
<evidence type="ECO:0000259" key="4">
    <source>
        <dbReference type="PROSITE" id="PS50240"/>
    </source>
</evidence>
<dbReference type="SMART" id="SM00020">
    <property type="entry name" value="Tryp_SPc"/>
    <property type="match status" value="1"/>
</dbReference>
<keyword evidence="1" id="KW-1015">Disulfide bond</keyword>
<dbReference type="PROSITE" id="PS00135">
    <property type="entry name" value="TRYPSIN_SER"/>
    <property type="match status" value="1"/>
</dbReference>
<evidence type="ECO:0000313" key="5">
    <source>
        <dbReference type="EMBL" id="KAL1124427.1"/>
    </source>
</evidence>
<dbReference type="PRINTS" id="PR00722">
    <property type="entry name" value="CHYMOTRYPSIN"/>
</dbReference>
<feature type="compositionally biased region" description="Pro residues" evidence="3">
    <location>
        <begin position="1"/>
        <end position="12"/>
    </location>
</feature>
<feature type="region of interest" description="Disordered" evidence="3">
    <location>
        <begin position="1"/>
        <end position="31"/>
    </location>
</feature>
<dbReference type="InterPro" id="IPR001254">
    <property type="entry name" value="Trypsin_dom"/>
</dbReference>
<dbReference type="SUPFAM" id="SSF50494">
    <property type="entry name" value="Trypsin-like serine proteases"/>
    <property type="match status" value="1"/>
</dbReference>
<evidence type="ECO:0000256" key="2">
    <source>
        <dbReference type="ARBA" id="ARBA00024195"/>
    </source>
</evidence>
<sequence>AFNRPATPPPPIRESDEPDSSEHGGPPGVRSTNCTCGWANKGKLRVIGGNETDVNEYPFNVGLRRIGWISPFCGGSIITPFHVLTSAHCVINYKPEEVEVMIGEHNYRKGESDVTYTLPVSVMELHDDYVRTKGPRVDIAVLVLNEEIKFNKFIGPVCLPSKPLDLEGRFVKVIGWGRTQSYGQGSEYVKEVNVRVVPIQKCHSCFGFHVDLTDPRLVCTYSKMKGIGLGDSGGPVVWLNPDTNRYTLVGLPALVALYDKDLHRCPDMSADVSTYLDWIHDKIESKL</sequence>
<proteinExistence type="inferred from homology"/>
<dbReference type="Pfam" id="PF00089">
    <property type="entry name" value="Trypsin"/>
    <property type="match status" value="1"/>
</dbReference>
<gene>
    <name evidence="5" type="ORF">AAG570_001055</name>
</gene>